<feature type="domain" description="Autophagy-related protein 11 C-terminal" evidence="11">
    <location>
        <begin position="1131"/>
        <end position="1289"/>
    </location>
</feature>
<dbReference type="Pfam" id="PF04108">
    <property type="entry name" value="ATG17_like"/>
    <property type="match status" value="1"/>
</dbReference>
<dbReference type="Gene3D" id="1.10.287.1490">
    <property type="match status" value="1"/>
</dbReference>
<dbReference type="Pfam" id="PF10377">
    <property type="entry name" value="ATG11"/>
    <property type="match status" value="1"/>
</dbReference>
<evidence type="ECO:0000256" key="2">
    <source>
        <dbReference type="ARBA" id="ARBA00013804"/>
    </source>
</evidence>
<keyword evidence="7" id="KW-0472">Membrane</keyword>
<dbReference type="InterPro" id="IPR040040">
    <property type="entry name" value="ATG11"/>
</dbReference>
<feature type="coiled-coil region" evidence="8">
    <location>
        <begin position="877"/>
        <end position="953"/>
    </location>
</feature>
<evidence type="ECO:0000256" key="4">
    <source>
        <dbReference type="ARBA" id="ARBA00022927"/>
    </source>
</evidence>
<dbReference type="Proteomes" id="UP000800092">
    <property type="component" value="Unassembled WGS sequence"/>
</dbReference>
<evidence type="ECO:0000256" key="1">
    <source>
        <dbReference type="ARBA" id="ARBA00009729"/>
    </source>
</evidence>
<evidence type="ECO:0000256" key="3">
    <source>
        <dbReference type="ARBA" id="ARBA00022448"/>
    </source>
</evidence>
<dbReference type="GO" id="GO:0000045">
    <property type="term" value="P:autophagosome assembly"/>
    <property type="evidence" value="ECO:0007669"/>
    <property type="project" value="UniProtKB-UniRule"/>
</dbReference>
<feature type="compositionally biased region" description="Polar residues" evidence="9">
    <location>
        <begin position="1335"/>
        <end position="1352"/>
    </location>
</feature>
<evidence type="ECO:0000256" key="6">
    <source>
        <dbReference type="ARBA" id="ARBA00023054"/>
    </source>
</evidence>
<dbReference type="InterPro" id="IPR045326">
    <property type="entry name" value="ATG17-like_dom"/>
</dbReference>
<dbReference type="GO" id="GO:0060090">
    <property type="term" value="F:molecular adaptor activity"/>
    <property type="evidence" value="ECO:0007669"/>
    <property type="project" value="TreeGrafter"/>
</dbReference>
<dbReference type="OrthoDB" id="447953at2759"/>
<feature type="compositionally biased region" description="Polar residues" evidence="9">
    <location>
        <begin position="1387"/>
        <end position="1396"/>
    </location>
</feature>
<dbReference type="GO" id="GO:1990316">
    <property type="term" value="C:Atg1/ULK1 kinase complex"/>
    <property type="evidence" value="ECO:0007669"/>
    <property type="project" value="TreeGrafter"/>
</dbReference>
<evidence type="ECO:0000256" key="8">
    <source>
        <dbReference type="SAM" id="Coils"/>
    </source>
</evidence>
<keyword evidence="5 7" id="KW-0072">Autophagy</keyword>
<feature type="region of interest" description="Disordered" evidence="9">
    <location>
        <begin position="585"/>
        <end position="649"/>
    </location>
</feature>
<organism evidence="12 13">
    <name type="scientific">Viridothelium virens</name>
    <name type="common">Speckled blister lichen</name>
    <name type="synonym">Trypethelium virens</name>
    <dbReference type="NCBI Taxonomy" id="1048519"/>
    <lineage>
        <taxon>Eukaryota</taxon>
        <taxon>Fungi</taxon>
        <taxon>Dikarya</taxon>
        <taxon>Ascomycota</taxon>
        <taxon>Pezizomycotina</taxon>
        <taxon>Dothideomycetes</taxon>
        <taxon>Dothideomycetes incertae sedis</taxon>
        <taxon>Trypetheliales</taxon>
        <taxon>Trypetheliaceae</taxon>
        <taxon>Viridothelium</taxon>
    </lineage>
</organism>
<feature type="domain" description="Autophagy protein ATG17-like" evidence="10">
    <location>
        <begin position="103"/>
        <end position="461"/>
    </location>
</feature>
<dbReference type="InterPro" id="IPR019460">
    <property type="entry name" value="Atg11_C"/>
</dbReference>
<feature type="compositionally biased region" description="Low complexity" evidence="9">
    <location>
        <begin position="631"/>
        <end position="642"/>
    </location>
</feature>
<feature type="compositionally biased region" description="Basic and acidic residues" evidence="9">
    <location>
        <begin position="1420"/>
        <end position="1430"/>
    </location>
</feature>
<dbReference type="PANTHER" id="PTHR13222">
    <property type="entry name" value="RB1-INDUCIBLE COILED-COIL"/>
    <property type="match status" value="1"/>
</dbReference>
<reference evidence="12" key="1">
    <citation type="journal article" date="2020" name="Stud. Mycol.">
        <title>101 Dothideomycetes genomes: a test case for predicting lifestyles and emergence of pathogens.</title>
        <authorList>
            <person name="Haridas S."/>
            <person name="Albert R."/>
            <person name="Binder M."/>
            <person name="Bloem J."/>
            <person name="Labutti K."/>
            <person name="Salamov A."/>
            <person name="Andreopoulos B."/>
            <person name="Baker S."/>
            <person name="Barry K."/>
            <person name="Bills G."/>
            <person name="Bluhm B."/>
            <person name="Cannon C."/>
            <person name="Castanera R."/>
            <person name="Culley D."/>
            <person name="Daum C."/>
            <person name="Ezra D."/>
            <person name="Gonzalez J."/>
            <person name="Henrissat B."/>
            <person name="Kuo A."/>
            <person name="Liang C."/>
            <person name="Lipzen A."/>
            <person name="Lutzoni F."/>
            <person name="Magnuson J."/>
            <person name="Mondo S."/>
            <person name="Nolan M."/>
            <person name="Ohm R."/>
            <person name="Pangilinan J."/>
            <person name="Park H.-J."/>
            <person name="Ramirez L."/>
            <person name="Alfaro M."/>
            <person name="Sun H."/>
            <person name="Tritt A."/>
            <person name="Yoshinaga Y."/>
            <person name="Zwiers L.-H."/>
            <person name="Turgeon B."/>
            <person name="Goodwin S."/>
            <person name="Spatafora J."/>
            <person name="Crous P."/>
            <person name="Grigoriev I."/>
        </authorList>
    </citation>
    <scope>NUCLEOTIDE SEQUENCE</scope>
    <source>
        <strain evidence="12">Tuck. ex Michener</strain>
    </source>
</reference>
<dbReference type="GO" id="GO:0015031">
    <property type="term" value="P:protein transport"/>
    <property type="evidence" value="ECO:0007669"/>
    <property type="project" value="UniProtKB-KW"/>
</dbReference>
<dbReference type="GO" id="GO:0005774">
    <property type="term" value="C:vacuolar membrane"/>
    <property type="evidence" value="ECO:0007669"/>
    <property type="project" value="UniProtKB-SubCell"/>
</dbReference>
<feature type="region of interest" description="Disordered" evidence="9">
    <location>
        <begin position="1061"/>
        <end position="1083"/>
    </location>
</feature>
<comment type="subunit">
    <text evidence="7">Homodimer.</text>
</comment>
<dbReference type="GO" id="GO:0061709">
    <property type="term" value="P:reticulophagy"/>
    <property type="evidence" value="ECO:0007669"/>
    <property type="project" value="TreeGrafter"/>
</dbReference>
<dbReference type="GO" id="GO:0000422">
    <property type="term" value="P:autophagy of mitochondrion"/>
    <property type="evidence" value="ECO:0007669"/>
    <property type="project" value="TreeGrafter"/>
</dbReference>
<evidence type="ECO:0000313" key="12">
    <source>
        <dbReference type="EMBL" id="KAF2231620.1"/>
    </source>
</evidence>
<protein>
    <recommendedName>
        <fullName evidence="2 7">Autophagy-related protein 11</fullName>
    </recommendedName>
</protein>
<dbReference type="GO" id="GO:0019901">
    <property type="term" value="F:protein kinase binding"/>
    <property type="evidence" value="ECO:0007669"/>
    <property type="project" value="TreeGrafter"/>
</dbReference>
<dbReference type="GO" id="GO:0034727">
    <property type="term" value="P:piecemeal microautophagy of the nucleus"/>
    <property type="evidence" value="ECO:0007669"/>
    <property type="project" value="TreeGrafter"/>
</dbReference>
<comment type="function">
    <text evidence="7">Involved in cytoplasm to vacuole transport (Cvt), pexophagy, mitophagy and nucleophagy. Recruits mitochondria for their selective degradation via autophagy (mitophagy) during starvation. Works as scaffold proteins that recruit ATG proteins to the pre-autophagosome (PAS), the site of vesicle/autophagosome formation. Required for the Cvt vesicles completion.</text>
</comment>
<feature type="region of interest" description="Disordered" evidence="9">
    <location>
        <begin position="1235"/>
        <end position="1254"/>
    </location>
</feature>
<dbReference type="GO" id="GO:1903599">
    <property type="term" value="P:positive regulation of autophagy of mitochondrion"/>
    <property type="evidence" value="ECO:0007669"/>
    <property type="project" value="UniProtKB-UniRule"/>
</dbReference>
<feature type="compositionally biased region" description="Polar residues" evidence="9">
    <location>
        <begin position="587"/>
        <end position="620"/>
    </location>
</feature>
<comment type="similarity">
    <text evidence="1 7">Belongs to the ATG11 family.</text>
</comment>
<gene>
    <name evidence="12" type="ORF">EV356DRAFT_525793</name>
</gene>
<evidence type="ECO:0000256" key="9">
    <source>
        <dbReference type="SAM" id="MobiDB-lite"/>
    </source>
</evidence>
<dbReference type="PANTHER" id="PTHR13222:SF1">
    <property type="entry name" value="RB1-INDUCIBLE COILED-COIL PROTEIN 1"/>
    <property type="match status" value="1"/>
</dbReference>
<feature type="compositionally biased region" description="Gly residues" evidence="9">
    <location>
        <begin position="1410"/>
        <end position="1419"/>
    </location>
</feature>
<keyword evidence="4 7" id="KW-0653">Protein transport</keyword>
<evidence type="ECO:0000313" key="13">
    <source>
        <dbReference type="Proteomes" id="UP000800092"/>
    </source>
</evidence>
<keyword evidence="13" id="KW-1185">Reference proteome</keyword>
<keyword evidence="3 7" id="KW-0813">Transport</keyword>
<evidence type="ECO:0000259" key="10">
    <source>
        <dbReference type="Pfam" id="PF04108"/>
    </source>
</evidence>
<proteinExistence type="inferred from homology"/>
<dbReference type="GO" id="GO:0034517">
    <property type="term" value="P:ribophagy"/>
    <property type="evidence" value="ECO:0007669"/>
    <property type="project" value="TreeGrafter"/>
</dbReference>
<keyword evidence="7" id="KW-0926">Vacuole</keyword>
<sequence length="1430" mass="157446">MSLQVLAAHTGERITTDPNSFPSLDAFKSWVAKAIGVSTQAQILLTARGKHIRQQALVNEKEIFVFDRALLSSPSNKDFSRSNVPEASIPARFVPQAPPDTITNQNDIQSWQKLFKARRDWASTIVQKCSLMSNDSLKYLEGTSIVERGLAVAALSLQSHIRNAESKHAEASAFYEEVVKDQEQYIDTWEADLNRLGTIPAKAEFLGLLALKDSQQSRRRSSSTGITLQSFVDPEEIVDAASLAHSTSQGFGDEVEKMGNLVNTIQAESAELFISVEKMQQRSPLDDSQTSSRLFEEVQLVAKKVASDCDHVAGLDPSPKSVGQASKMALLHTRNYLPALEDHSVEMSDHIRRAAEQKNNSMADATRHMQTITSIESMLANAYSQLSNLNAPPEAVEAFNTLELVSRLPFIYGSLLIEAVRRYEWVDKMKKDSSALAEEMAGYKEEEERRRKKWLKGIGDLVSPEALSSKALGVEINLQAEEETWPAVSRQDLQQYIKLLNGFEGSEAIVKDLVQAIQDLDRPTRKQVKRAKNFKNGSVHEAAFGSNSLMLRGEDEMRVLRDANSKLEDELKSQRSRVRKLEDLLHRQSQTSRLSSNVSGFQPQHASSQEPSTPEQTPIAQSPKLPENMSRRSSVSSRRFSSNQNAEEKALARRIVSLEGELMAEKERRSAIEKEAHHHQNVGDDLRNQVDNLRAQTDEANSTKQDLMENMDAQQREFADERRLLEDELGRYKIRMEELEDEFERLLGSRDNEKVGTDGKIRALESELHSLRRQAAEAAAKAEADVAGLRNQQNDEREKSASLELQLQRLSDEKTAAQNAYDEMKAKLWERDEREAELQPSLQAAFSFLAPQSVNTDNKTITVKTLENLARRSADHFQDLSRAVAEAQSQNEALRTASKSDQSRLASLGNQLAEQVSEIRILREESGAHEARAASLAAELQKTRNHLNDLRSRFADGETGSEALRHRIVEEEVKAGRLSSELTEARSHINSLDVALTSLQNEHHRLQTSTGVTQAQLQQRTARAKELADHLCTQDEQLIRLLQSLGFVVSYRDDNMSIERAPKSSTSTTLSTPGAISRTLSNPPPPFDFLPAAETALTSWLSNPDLTTDSTTFPTFLSALSRFSLPALGETLTKRLRDVEHTARKWQKEARSARDRASALAHDAHDKLALKDFKEGDLALFLPTRNASQGAWAAFNVNAPHYFLRETEAHRLRQREWLVARITRVEERVVDLSRTMGGGSAGASAGGGSGAVAADARSTNSDAAVSSIASDENPFELSDGLRWYLIDASEEKSGAPTTPGLGKSTVASARVDATGSSVRVGGKKGVVGGVSEASKTLNKSLDSRRSSTNSKKAPSLKGAGSPSEIVAQEGGIGEAPQNPAIARLRSESQTSASGSKTGAGLGISTEEGRAGGSRIGNGGEEVRKDLLWGP</sequence>
<name>A0A6A6H1N6_VIRVR</name>
<feature type="coiled-coil region" evidence="8">
    <location>
        <begin position="655"/>
        <end position="827"/>
    </location>
</feature>
<evidence type="ECO:0000259" key="11">
    <source>
        <dbReference type="Pfam" id="PF10377"/>
    </source>
</evidence>
<comment type="subcellular location">
    <subcellularLocation>
        <location evidence="7">Preautophagosomal structure membrane</location>
        <topology evidence="7">Peripheral membrane protein</topology>
    </subcellularLocation>
    <subcellularLocation>
        <location evidence="7">Vacuole membrane</location>
        <topology evidence="7">Peripheral membrane protein</topology>
    </subcellularLocation>
    <text evidence="7">During pexophagy, accumulates in the vacuolar membrane region, where the peroxisomes contact the vacuole.</text>
</comment>
<accession>A0A6A6H1N6</accession>
<evidence type="ECO:0000256" key="5">
    <source>
        <dbReference type="ARBA" id="ARBA00023006"/>
    </source>
</evidence>
<evidence type="ECO:0000256" key="7">
    <source>
        <dbReference type="RuleBase" id="RU367075"/>
    </source>
</evidence>
<feature type="region of interest" description="Disordered" evidence="9">
    <location>
        <begin position="1335"/>
        <end position="1430"/>
    </location>
</feature>
<keyword evidence="6 8" id="KW-0175">Coiled coil</keyword>
<dbReference type="EMBL" id="ML991824">
    <property type="protein sequence ID" value="KAF2231620.1"/>
    <property type="molecule type" value="Genomic_DNA"/>
</dbReference>
<dbReference type="GO" id="GO:0034045">
    <property type="term" value="C:phagophore assembly site membrane"/>
    <property type="evidence" value="ECO:0007669"/>
    <property type="project" value="UniProtKB-SubCell"/>
</dbReference>
<feature type="compositionally biased region" description="Gly residues" evidence="9">
    <location>
        <begin position="1236"/>
        <end position="1250"/>
    </location>
</feature>